<dbReference type="PROSITE" id="PS50928">
    <property type="entry name" value="ABC_TM1"/>
    <property type="match status" value="1"/>
</dbReference>
<dbReference type="EMBL" id="CDMN01000004">
    <property type="protein sequence ID" value="CRF43571.1"/>
    <property type="molecule type" value="Genomic_DNA"/>
</dbReference>
<keyword evidence="2 7" id="KW-0813">Transport</keyword>
<dbReference type="STRING" id="1578720.HAL011_09230"/>
<dbReference type="Proteomes" id="UP000041394">
    <property type="component" value="Unassembled WGS sequence"/>
</dbReference>
<comment type="similarity">
    <text evidence="7">Belongs to the binding-protein-dependent transport system permease family.</text>
</comment>
<evidence type="ECO:0000259" key="8">
    <source>
        <dbReference type="PROSITE" id="PS50928"/>
    </source>
</evidence>
<gene>
    <name evidence="9" type="ORF">HAL011_09230</name>
    <name evidence="10" type="ORF">HAL013_03870</name>
    <name evidence="11" type="ORF">HAL09_01150</name>
</gene>
<organism evidence="10 14">
    <name type="scientific">Helicobacter ailurogastricus</name>
    <dbReference type="NCBI Taxonomy" id="1578720"/>
    <lineage>
        <taxon>Bacteria</taxon>
        <taxon>Pseudomonadati</taxon>
        <taxon>Campylobacterota</taxon>
        <taxon>Epsilonproteobacteria</taxon>
        <taxon>Campylobacterales</taxon>
        <taxon>Helicobacteraceae</taxon>
        <taxon>Helicobacter</taxon>
    </lineage>
</organism>
<feature type="domain" description="ABC transmembrane type-1" evidence="8">
    <location>
        <begin position="95"/>
        <end position="320"/>
    </location>
</feature>
<accession>A0A0K2X9I5</accession>
<dbReference type="InterPro" id="IPR035906">
    <property type="entry name" value="MetI-like_sf"/>
</dbReference>
<reference evidence="13 14" key="2">
    <citation type="submission" date="2014-12" db="EMBL/GenBank/DDBJ databases">
        <authorList>
            <person name="Jaenicke S."/>
        </authorList>
    </citation>
    <scope>NUCLEOTIDE SEQUENCE [LARGE SCALE GENOMIC DNA]</scope>
</reference>
<dbReference type="PANTHER" id="PTHR43163:SF6">
    <property type="entry name" value="DIPEPTIDE TRANSPORT SYSTEM PERMEASE PROTEIN DPPB-RELATED"/>
    <property type="match status" value="1"/>
</dbReference>
<comment type="subcellular location">
    <subcellularLocation>
        <location evidence="1 7">Cell membrane</location>
        <topology evidence="1 7">Multi-pass membrane protein</topology>
    </subcellularLocation>
</comment>
<keyword evidence="12" id="KW-1185">Reference proteome</keyword>
<dbReference type="SUPFAM" id="SSF161098">
    <property type="entry name" value="MetI-like"/>
    <property type="match status" value="1"/>
</dbReference>
<keyword evidence="4 7" id="KW-0812">Transmembrane</keyword>
<dbReference type="InterPro" id="IPR000515">
    <property type="entry name" value="MetI-like"/>
</dbReference>
<dbReference type="EMBL" id="CDMH01000018">
    <property type="protein sequence ID" value="CRF42223.1"/>
    <property type="molecule type" value="Genomic_DNA"/>
</dbReference>
<proteinExistence type="inferred from homology"/>
<feature type="transmembrane region" description="Helical" evidence="7">
    <location>
        <begin position="307"/>
        <end position="327"/>
    </location>
</feature>
<reference evidence="10" key="1">
    <citation type="submission" date="2014-12" db="EMBL/GenBank/DDBJ databases">
        <title>Whole genome sequences of four Staphylococcus schleiferi canine isolates.</title>
        <authorList>
            <person name="Misic A.M."/>
            <person name="Cain C."/>
            <person name="Morris D.O."/>
            <person name="Rankin S."/>
            <person name="Beiting D."/>
        </authorList>
    </citation>
    <scope>NUCLEOTIDE SEQUENCE</scope>
    <source>
        <strain evidence="9">ASB11</strain>
        <strain evidence="10">ASB13</strain>
        <strain evidence="11">ASB9</strain>
    </source>
</reference>
<feature type="transmembrane region" description="Helical" evidence="7">
    <location>
        <begin position="255"/>
        <end position="276"/>
    </location>
</feature>
<evidence type="ECO:0000313" key="12">
    <source>
        <dbReference type="Proteomes" id="UP000038622"/>
    </source>
</evidence>
<evidence type="ECO:0000256" key="7">
    <source>
        <dbReference type="RuleBase" id="RU363032"/>
    </source>
</evidence>
<dbReference type="Pfam" id="PF19300">
    <property type="entry name" value="BPD_transp_1_N"/>
    <property type="match status" value="1"/>
</dbReference>
<keyword evidence="3" id="KW-1003">Cell membrane</keyword>
<dbReference type="Gene3D" id="1.10.3720.10">
    <property type="entry name" value="MetI-like"/>
    <property type="match status" value="1"/>
</dbReference>
<dbReference type="OrthoDB" id="9778910at2"/>
<evidence type="ECO:0000313" key="10">
    <source>
        <dbReference type="EMBL" id="CRF42223.1"/>
    </source>
</evidence>
<evidence type="ECO:0000256" key="2">
    <source>
        <dbReference type="ARBA" id="ARBA00022448"/>
    </source>
</evidence>
<protein>
    <submittedName>
        <fullName evidence="10">Dipeptide transport system permease protein DppB (TC 3.A.1.5.2)</fullName>
    </submittedName>
</protein>
<dbReference type="EMBL" id="CDML01000032">
    <property type="protein sequence ID" value="CRF41139.1"/>
    <property type="molecule type" value="Genomic_DNA"/>
</dbReference>
<feature type="transmembrane region" description="Helical" evidence="7">
    <location>
        <begin position="201"/>
        <end position="219"/>
    </location>
</feature>
<dbReference type="Pfam" id="PF00528">
    <property type="entry name" value="BPD_transp_1"/>
    <property type="match status" value="1"/>
</dbReference>
<sequence>MLLFLLKRLLWTIPTLFGVSVLVFSMVHLVPGDPALMILGEHANKEAIEALREQMGLNKPLLEQYLSYMRHILHGDLGTSLVSGESVLEAFLQRFPATLELSLSALFIAVVVGLATGILAAIKRYSLFDNLSMGFALAGVSMPVFWLGLLLIYFFSVKLGWFPVFGRLNDAYYLDGPTGFYLIDSLIAGNLPAFWDALRHLALPSIALATIPTAIIARMTRASMLEVLQEDYVRTAQAKGCPPWRVVLIHTLRNALIPVTTVVGLMLAGLLAGSILTETTFSWPGVGRWMVNALNQRDFPIIQSSSLIVAVIFVGANLVVDLLYAFINPQIRLS</sequence>
<name>A0A0K2X9I5_9HELI</name>
<feature type="transmembrane region" description="Helical" evidence="7">
    <location>
        <begin position="134"/>
        <end position="155"/>
    </location>
</feature>
<feature type="transmembrane region" description="Helical" evidence="7">
    <location>
        <begin position="101"/>
        <end position="122"/>
    </location>
</feature>
<dbReference type="InterPro" id="IPR045621">
    <property type="entry name" value="BPD_transp_1_N"/>
</dbReference>
<evidence type="ECO:0000256" key="4">
    <source>
        <dbReference type="ARBA" id="ARBA00022692"/>
    </source>
</evidence>
<dbReference type="Proteomes" id="UP000038622">
    <property type="component" value="Unassembled WGS sequence"/>
</dbReference>
<keyword evidence="5 7" id="KW-1133">Transmembrane helix</keyword>
<feature type="transmembrane region" description="Helical" evidence="7">
    <location>
        <begin position="9"/>
        <end position="30"/>
    </location>
</feature>
<dbReference type="GO" id="GO:0005886">
    <property type="term" value="C:plasma membrane"/>
    <property type="evidence" value="ECO:0007669"/>
    <property type="project" value="UniProtKB-SubCell"/>
</dbReference>
<evidence type="ECO:0000313" key="13">
    <source>
        <dbReference type="Proteomes" id="UP000041394"/>
    </source>
</evidence>
<dbReference type="CDD" id="cd06261">
    <property type="entry name" value="TM_PBP2"/>
    <property type="match status" value="1"/>
</dbReference>
<dbReference type="Proteomes" id="UP000045175">
    <property type="component" value="Unassembled WGS sequence"/>
</dbReference>
<evidence type="ECO:0000256" key="3">
    <source>
        <dbReference type="ARBA" id="ARBA00022475"/>
    </source>
</evidence>
<dbReference type="GO" id="GO:0071916">
    <property type="term" value="F:dipeptide transmembrane transporter activity"/>
    <property type="evidence" value="ECO:0007669"/>
    <property type="project" value="TreeGrafter"/>
</dbReference>
<evidence type="ECO:0000256" key="6">
    <source>
        <dbReference type="ARBA" id="ARBA00023136"/>
    </source>
</evidence>
<reference evidence="12" key="3">
    <citation type="submission" date="2014-12" db="EMBL/GenBank/DDBJ databases">
        <authorList>
            <person name="Smet A."/>
        </authorList>
    </citation>
    <scope>NUCLEOTIDE SEQUENCE [LARGE SCALE GENOMIC DNA]</scope>
</reference>
<evidence type="ECO:0000256" key="1">
    <source>
        <dbReference type="ARBA" id="ARBA00004651"/>
    </source>
</evidence>
<evidence type="ECO:0000313" key="11">
    <source>
        <dbReference type="EMBL" id="CRF43571.1"/>
    </source>
</evidence>
<keyword evidence="6 7" id="KW-0472">Membrane</keyword>
<evidence type="ECO:0000256" key="5">
    <source>
        <dbReference type="ARBA" id="ARBA00022989"/>
    </source>
</evidence>
<dbReference type="PANTHER" id="PTHR43163">
    <property type="entry name" value="DIPEPTIDE TRANSPORT SYSTEM PERMEASE PROTEIN DPPB-RELATED"/>
    <property type="match status" value="1"/>
</dbReference>
<dbReference type="RefSeq" id="WP_053940884.1">
    <property type="nucleotide sequence ID" value="NZ_CDMH01000018.1"/>
</dbReference>
<dbReference type="AlphaFoldDB" id="A0A0K2X9I5"/>
<evidence type="ECO:0000313" key="9">
    <source>
        <dbReference type="EMBL" id="CRF41139.1"/>
    </source>
</evidence>
<evidence type="ECO:0000313" key="14">
    <source>
        <dbReference type="Proteomes" id="UP000045175"/>
    </source>
</evidence>